<dbReference type="PANTHER" id="PTHR35807">
    <property type="entry name" value="TRANSCRIPTIONAL REGULATOR REDD-RELATED"/>
    <property type="match status" value="1"/>
</dbReference>
<dbReference type="InterPro" id="IPR016032">
    <property type="entry name" value="Sig_transdc_resp-reg_C-effctor"/>
</dbReference>
<name>A0ABP7FV25_9ACTN</name>
<feature type="transmembrane region" description="Helical" evidence="7">
    <location>
        <begin position="54"/>
        <end position="79"/>
    </location>
</feature>
<evidence type="ECO:0000256" key="2">
    <source>
        <dbReference type="ARBA" id="ARBA00005820"/>
    </source>
</evidence>
<dbReference type="Proteomes" id="UP001500908">
    <property type="component" value="Unassembled WGS sequence"/>
</dbReference>
<dbReference type="Pfam" id="PF00691">
    <property type="entry name" value="OmpA"/>
    <property type="match status" value="1"/>
</dbReference>
<dbReference type="SUPFAM" id="SSF103088">
    <property type="entry name" value="OmpA-like"/>
    <property type="match status" value="1"/>
</dbReference>
<dbReference type="InterPro" id="IPR036737">
    <property type="entry name" value="OmpA-like_sf"/>
</dbReference>
<dbReference type="RefSeq" id="WP_344971210.1">
    <property type="nucleotide sequence ID" value="NZ_BAABDD010000010.1"/>
</dbReference>
<sequence>MFRGIHRLSALLVTVALLAGLPYAATAVLDWPALDWSYAGVLAYLRGGSLPPGLATAVLIAALWAAWGLYLLTLLAEILARLRGRPIRLRLRLLGPLQVLAATTIGATLTTPAAHATIPPAATPTSAEQPPSPPRAVSTEGSSAVGEELPDSTVHGGQVVQRSRTIDHFGYDSAELTPAMRQELRPTVEMIRDHGATDIAITVTGHTDTAGDADYNRTLSRRRAVATATYLSEQLTDRAPPIETRAMGEEHPIAGAEDAGQRRVEITYTVTTAPTSQPATPDEEPPSPSAEPAPTAAGANEQPAVALVLPSGVMLTLATGVGAAVGAASGATVASRRYAYKKDRQAPPWPGEDGQRQPPPVPASAAALSTDDAEEEAPTPDAVADPDSVGEQILVELSRTPGVGVTGPGATGAARAVLATALRPHAAPQSPRIVLCAPDAALVLGQETSTALQARHAPRVEVVSSPTVALTTLHAESVERQHRLHEAGVDTIADLRSTSPAASTTPPLVLITTAHQEHEADLAALLHATAELDITALVLGDWPAGNTLTISENGVITETSSSLAHVHGLRWPTVTPDTIAALLDEQPPATSPTPEVTQDASGPPPAAASEPDVSQPAGEALYVEAQAAAEAENASVPSSGEGSPAEADTLDEAPRSRDVRLHLLGRIRITVAGEPVELRRHSAYEVAAYLAVHPGGVRRDAAIEDMWPQDEPRRATRRFHDAVSTLRRLLRPVQGQDPPPLVIRDGDRYQLAAETVAVDLWEFTAALEASEQAAPGEQRHEQLRHVLALYAGDVAAEADYLWLEPLRVEIRTRLLRVLGDHAAQLAENAPAEAVTMLERAIALDPTLEDHHEALIRLHLAQDNTQAARRGYERYAQEMRRISTTPNPRLRELLEETPQKN</sequence>
<protein>
    <recommendedName>
        <fullName evidence="8">OmpA-like domain-containing protein</fullName>
    </recommendedName>
</protein>
<dbReference type="InterPro" id="IPR005158">
    <property type="entry name" value="BTAD"/>
</dbReference>
<evidence type="ECO:0000256" key="3">
    <source>
        <dbReference type="ARBA" id="ARBA00023125"/>
    </source>
</evidence>
<feature type="region of interest" description="Disordered" evidence="6">
    <location>
        <begin position="628"/>
        <end position="654"/>
    </location>
</feature>
<dbReference type="SUPFAM" id="SSF46894">
    <property type="entry name" value="C-terminal effector domain of the bipartite response regulators"/>
    <property type="match status" value="1"/>
</dbReference>
<evidence type="ECO:0000256" key="4">
    <source>
        <dbReference type="ARBA" id="ARBA00023136"/>
    </source>
</evidence>
<evidence type="ECO:0000313" key="10">
    <source>
        <dbReference type="Proteomes" id="UP001500908"/>
    </source>
</evidence>
<evidence type="ECO:0000259" key="8">
    <source>
        <dbReference type="PROSITE" id="PS51123"/>
    </source>
</evidence>
<evidence type="ECO:0000256" key="7">
    <source>
        <dbReference type="SAM" id="Phobius"/>
    </source>
</evidence>
<feature type="compositionally biased region" description="Low complexity" evidence="6">
    <location>
        <begin position="116"/>
        <end position="125"/>
    </location>
</feature>
<dbReference type="PRINTS" id="PR01021">
    <property type="entry name" value="OMPADOMAIN"/>
</dbReference>
<dbReference type="InterPro" id="IPR036388">
    <property type="entry name" value="WH-like_DNA-bd_sf"/>
</dbReference>
<dbReference type="EMBL" id="BAABDD010000010">
    <property type="protein sequence ID" value="GAA3744532.1"/>
    <property type="molecule type" value="Genomic_DNA"/>
</dbReference>
<dbReference type="InterPro" id="IPR006664">
    <property type="entry name" value="OMP_bac"/>
</dbReference>
<feature type="domain" description="OmpA-like" evidence="8">
    <location>
        <begin position="156"/>
        <end position="272"/>
    </location>
</feature>
<accession>A0ABP7FV25</accession>
<proteinExistence type="inferred from homology"/>
<evidence type="ECO:0000256" key="1">
    <source>
        <dbReference type="ARBA" id="ARBA00004370"/>
    </source>
</evidence>
<evidence type="ECO:0000256" key="6">
    <source>
        <dbReference type="SAM" id="MobiDB-lite"/>
    </source>
</evidence>
<dbReference type="PANTHER" id="PTHR35807:SF2">
    <property type="entry name" value="TRANSCRIPTIONAL ACTIVATOR DOMAIN"/>
    <property type="match status" value="1"/>
</dbReference>
<keyword evidence="3" id="KW-0238">DNA-binding</keyword>
<dbReference type="SMART" id="SM00862">
    <property type="entry name" value="Trans_reg_C"/>
    <property type="match status" value="1"/>
</dbReference>
<gene>
    <name evidence="9" type="ORF">GCM10022402_25210</name>
</gene>
<keyword evidence="7" id="KW-1133">Transmembrane helix</keyword>
<dbReference type="SUPFAM" id="SSF48452">
    <property type="entry name" value="TPR-like"/>
    <property type="match status" value="1"/>
</dbReference>
<organism evidence="9 10">
    <name type="scientific">Salinactinospora qingdaonensis</name>
    <dbReference type="NCBI Taxonomy" id="702744"/>
    <lineage>
        <taxon>Bacteria</taxon>
        <taxon>Bacillati</taxon>
        <taxon>Actinomycetota</taxon>
        <taxon>Actinomycetes</taxon>
        <taxon>Streptosporangiales</taxon>
        <taxon>Nocardiopsidaceae</taxon>
        <taxon>Salinactinospora</taxon>
    </lineage>
</organism>
<comment type="similarity">
    <text evidence="2">Belongs to the AfsR/DnrI/RedD regulatory family.</text>
</comment>
<dbReference type="Gene3D" id="1.10.10.10">
    <property type="entry name" value="Winged helix-like DNA-binding domain superfamily/Winged helix DNA-binding domain"/>
    <property type="match status" value="1"/>
</dbReference>
<dbReference type="Pfam" id="PF03704">
    <property type="entry name" value="BTAD"/>
    <property type="match status" value="1"/>
</dbReference>
<feature type="region of interest" description="Disordered" evidence="6">
    <location>
        <begin position="116"/>
        <end position="158"/>
    </location>
</feature>
<feature type="region of interest" description="Disordered" evidence="6">
    <location>
        <begin position="584"/>
        <end position="615"/>
    </location>
</feature>
<keyword evidence="7" id="KW-0812">Transmembrane</keyword>
<dbReference type="SMART" id="SM01043">
    <property type="entry name" value="BTAD"/>
    <property type="match status" value="1"/>
</dbReference>
<dbReference type="InterPro" id="IPR011990">
    <property type="entry name" value="TPR-like_helical_dom_sf"/>
</dbReference>
<feature type="region of interest" description="Disordered" evidence="6">
    <location>
        <begin position="342"/>
        <end position="387"/>
    </location>
</feature>
<feature type="region of interest" description="Disordered" evidence="6">
    <location>
        <begin position="270"/>
        <end position="299"/>
    </location>
</feature>
<dbReference type="Gene3D" id="1.25.40.10">
    <property type="entry name" value="Tetratricopeptide repeat domain"/>
    <property type="match status" value="1"/>
</dbReference>
<comment type="caution">
    <text evidence="9">The sequence shown here is derived from an EMBL/GenBank/DDBJ whole genome shotgun (WGS) entry which is preliminary data.</text>
</comment>
<keyword evidence="4 5" id="KW-0472">Membrane</keyword>
<keyword evidence="10" id="KW-1185">Reference proteome</keyword>
<dbReference type="PROSITE" id="PS51123">
    <property type="entry name" value="OMPA_2"/>
    <property type="match status" value="1"/>
</dbReference>
<feature type="transmembrane region" description="Helical" evidence="7">
    <location>
        <begin position="91"/>
        <end position="109"/>
    </location>
</feature>
<dbReference type="InterPro" id="IPR051677">
    <property type="entry name" value="AfsR-DnrI-RedD_regulator"/>
</dbReference>
<dbReference type="CDD" id="cd07185">
    <property type="entry name" value="OmpA_C-like"/>
    <property type="match status" value="1"/>
</dbReference>
<evidence type="ECO:0000313" key="9">
    <source>
        <dbReference type="EMBL" id="GAA3744532.1"/>
    </source>
</evidence>
<comment type="subcellular location">
    <subcellularLocation>
        <location evidence="1">Membrane</location>
    </subcellularLocation>
</comment>
<evidence type="ECO:0000256" key="5">
    <source>
        <dbReference type="PROSITE-ProRule" id="PRU00473"/>
    </source>
</evidence>
<reference evidence="10" key="1">
    <citation type="journal article" date="2019" name="Int. J. Syst. Evol. Microbiol.">
        <title>The Global Catalogue of Microorganisms (GCM) 10K type strain sequencing project: providing services to taxonomists for standard genome sequencing and annotation.</title>
        <authorList>
            <consortium name="The Broad Institute Genomics Platform"/>
            <consortium name="The Broad Institute Genome Sequencing Center for Infectious Disease"/>
            <person name="Wu L."/>
            <person name="Ma J."/>
        </authorList>
    </citation>
    <scope>NUCLEOTIDE SEQUENCE [LARGE SCALE GENOMIC DNA]</scope>
    <source>
        <strain evidence="10">JCM 17137</strain>
    </source>
</reference>
<dbReference type="Gene3D" id="3.30.1330.60">
    <property type="entry name" value="OmpA-like domain"/>
    <property type="match status" value="1"/>
</dbReference>
<dbReference type="InterPro" id="IPR006665">
    <property type="entry name" value="OmpA-like"/>
</dbReference>
<dbReference type="InterPro" id="IPR001867">
    <property type="entry name" value="OmpR/PhoB-type_DNA-bd"/>
</dbReference>